<evidence type="ECO:0000256" key="12">
    <source>
        <dbReference type="PROSITE-ProRule" id="PRU10143"/>
    </source>
</evidence>
<evidence type="ECO:0000256" key="6">
    <source>
        <dbReference type="ARBA" id="ARBA00023004"/>
    </source>
</evidence>
<dbReference type="InterPro" id="IPR039426">
    <property type="entry name" value="TonB-dep_rcpt-like"/>
</dbReference>
<evidence type="ECO:0000256" key="14">
    <source>
        <dbReference type="SAM" id="SignalP"/>
    </source>
</evidence>
<dbReference type="Proteomes" id="UP001569428">
    <property type="component" value="Unassembled WGS sequence"/>
</dbReference>
<dbReference type="PROSITE" id="PS00430">
    <property type="entry name" value="TONB_DEPENDENT_REC_1"/>
    <property type="match status" value="1"/>
</dbReference>
<dbReference type="Gene3D" id="2.40.170.20">
    <property type="entry name" value="TonB-dependent receptor, beta-barrel domain"/>
    <property type="match status" value="1"/>
</dbReference>
<dbReference type="EMBL" id="JBGMEK010000038">
    <property type="protein sequence ID" value="MFA0812323.1"/>
    <property type="molecule type" value="Genomic_DNA"/>
</dbReference>
<feature type="chain" id="PRO_5047419433" evidence="14">
    <location>
        <begin position="26"/>
        <end position="682"/>
    </location>
</feature>
<comment type="caution">
    <text evidence="17">The sequence shown here is derived from an EMBL/GenBank/DDBJ whole genome shotgun (WGS) entry which is preliminary data.</text>
</comment>
<feature type="domain" description="TonB-dependent receptor plug" evidence="16">
    <location>
        <begin position="50"/>
        <end position="161"/>
    </location>
</feature>
<evidence type="ECO:0000256" key="3">
    <source>
        <dbReference type="ARBA" id="ARBA00022452"/>
    </source>
</evidence>
<dbReference type="PROSITE" id="PS52016">
    <property type="entry name" value="TONB_DEPENDENT_REC_3"/>
    <property type="match status" value="1"/>
</dbReference>
<protein>
    <submittedName>
        <fullName evidence="17">TonB-dependent receptor</fullName>
    </submittedName>
</protein>
<keyword evidence="7" id="KW-0406">Ion transport</keyword>
<dbReference type="InterPro" id="IPR036942">
    <property type="entry name" value="Beta-barrel_TonB_sf"/>
</dbReference>
<evidence type="ECO:0000256" key="7">
    <source>
        <dbReference type="ARBA" id="ARBA00023065"/>
    </source>
</evidence>
<evidence type="ECO:0000256" key="1">
    <source>
        <dbReference type="ARBA" id="ARBA00004571"/>
    </source>
</evidence>
<feature type="domain" description="TonB-dependent receptor-like beta-barrel" evidence="15">
    <location>
        <begin position="271"/>
        <end position="644"/>
    </location>
</feature>
<evidence type="ECO:0000256" key="9">
    <source>
        <dbReference type="ARBA" id="ARBA00023136"/>
    </source>
</evidence>
<feature type="short sequence motif" description="TonB box" evidence="12">
    <location>
        <begin position="38"/>
        <end position="44"/>
    </location>
</feature>
<keyword evidence="17" id="KW-0675">Receptor</keyword>
<dbReference type="PANTHER" id="PTHR32552:SF81">
    <property type="entry name" value="TONB-DEPENDENT OUTER MEMBRANE RECEPTOR"/>
    <property type="match status" value="1"/>
</dbReference>
<comment type="subcellular location">
    <subcellularLocation>
        <location evidence="1 11">Cell outer membrane</location>
        <topology evidence="1 11">Multi-pass membrane protein</topology>
    </subcellularLocation>
</comment>
<keyword evidence="8 12" id="KW-0798">TonB box</keyword>
<feature type="signal peptide" evidence="14">
    <location>
        <begin position="1"/>
        <end position="25"/>
    </location>
</feature>
<dbReference type="RefSeq" id="WP_371839988.1">
    <property type="nucleotide sequence ID" value="NZ_JBGMEK010000038.1"/>
</dbReference>
<evidence type="ECO:0000256" key="11">
    <source>
        <dbReference type="PROSITE-ProRule" id="PRU01360"/>
    </source>
</evidence>
<evidence type="ECO:0000313" key="18">
    <source>
        <dbReference type="Proteomes" id="UP001569428"/>
    </source>
</evidence>
<keyword evidence="4" id="KW-0410">Iron transport</keyword>
<dbReference type="PANTHER" id="PTHR32552">
    <property type="entry name" value="FERRICHROME IRON RECEPTOR-RELATED"/>
    <property type="match status" value="1"/>
</dbReference>
<evidence type="ECO:0000256" key="5">
    <source>
        <dbReference type="ARBA" id="ARBA00022692"/>
    </source>
</evidence>
<name>A0ABV4P303_9GAMM</name>
<reference evidence="17 18" key="1">
    <citation type="submission" date="2024-08" db="EMBL/GenBank/DDBJ databases">
        <authorList>
            <person name="Ishaq N."/>
        </authorList>
    </citation>
    <scope>NUCLEOTIDE SEQUENCE [LARGE SCALE GENOMIC DNA]</scope>
    <source>
        <strain evidence="17 18">DSM 18651</strain>
    </source>
</reference>
<evidence type="ECO:0000256" key="13">
    <source>
        <dbReference type="RuleBase" id="RU003357"/>
    </source>
</evidence>
<sequence>MYIRRPLCSAASLAALTTLSAAAFAQGESNNAPQTMETVIVIGEKAERSLKDTTSSVSVITEETLNTMQHLSVTDAVSNIANVVVLSGAVPDIRGVSGNGSATGFNSFSGGAKTRVSTLIDGVAEPFVADLTGDTGIWDLEQIEVFRGPQSTSNGRNSIAGSIYIKTKDPSFDWEGAARAGYRNQDGYIDTAGMLSGPLVEDTLAFRITAQQLTGDTITNAEEYADNPADFDLNELETQRLKGKLLWTPTERLKTLFSVSTNSEEGNTGRMYYTLTGVEDYEPNFYRDMDTESTTTSVKVDYQINDNLSIEVLAAYMNYKWGFDTYEESRSSQQYVRMDEQNTTLDAKLSFGQTSETLHGFIGFAHFEREQDFNSNGSTIYFGDDESTSTSIYGEVTYALTERLNLIGGLRVENEEQNRNFNLSNDTLIAGLETDETITLPKLVLQYDLTEDTAVSASARKGYNAAGGALNFSARDYYYYDEETVNTYELAVRSSLANGTISLSGNIFFNDYSGYQALSSSRRIVNMDEVESYGTELEAIAMLTPQLELRAGLGLLKTEITHAGADYEDADGNELNSAPNVNASLGTKYWFSDALNVGFSANYVGEYYGDFTNTEERVAGDYTLVRLNINYEVENWTVSAFVNNALDEEAYLTLEPVSIRNPEGYAAIVDPHNVGMSVTYNF</sequence>
<evidence type="ECO:0000256" key="2">
    <source>
        <dbReference type="ARBA" id="ARBA00022448"/>
    </source>
</evidence>
<gene>
    <name evidence="17" type="ORF">ACCI49_15525</name>
</gene>
<keyword evidence="2 11" id="KW-0813">Transport</keyword>
<comment type="similarity">
    <text evidence="11 13">Belongs to the TonB-dependent receptor family.</text>
</comment>
<organism evidence="17 18">
    <name type="scientific">Microbulbifer epialgicus</name>
    <dbReference type="NCBI Taxonomy" id="393907"/>
    <lineage>
        <taxon>Bacteria</taxon>
        <taxon>Pseudomonadati</taxon>
        <taxon>Pseudomonadota</taxon>
        <taxon>Gammaproteobacteria</taxon>
        <taxon>Cellvibrionales</taxon>
        <taxon>Microbulbiferaceae</taxon>
        <taxon>Microbulbifer</taxon>
    </lineage>
</organism>
<keyword evidence="5 11" id="KW-0812">Transmembrane</keyword>
<keyword evidence="6" id="KW-0408">Iron</keyword>
<dbReference type="InterPro" id="IPR010916">
    <property type="entry name" value="TonB_box_CS"/>
</dbReference>
<dbReference type="Pfam" id="PF00593">
    <property type="entry name" value="TonB_dep_Rec_b-barrel"/>
    <property type="match status" value="1"/>
</dbReference>
<dbReference type="InterPro" id="IPR000531">
    <property type="entry name" value="Beta-barrel_TonB"/>
</dbReference>
<evidence type="ECO:0000256" key="10">
    <source>
        <dbReference type="ARBA" id="ARBA00023237"/>
    </source>
</evidence>
<proteinExistence type="inferred from homology"/>
<dbReference type="Pfam" id="PF07715">
    <property type="entry name" value="Plug"/>
    <property type="match status" value="1"/>
</dbReference>
<dbReference type="SUPFAM" id="SSF56935">
    <property type="entry name" value="Porins"/>
    <property type="match status" value="1"/>
</dbReference>
<keyword evidence="14" id="KW-0732">Signal</keyword>
<evidence type="ECO:0000259" key="16">
    <source>
        <dbReference type="Pfam" id="PF07715"/>
    </source>
</evidence>
<evidence type="ECO:0000313" key="17">
    <source>
        <dbReference type="EMBL" id="MFA0812323.1"/>
    </source>
</evidence>
<keyword evidence="3 11" id="KW-1134">Transmembrane beta strand</keyword>
<accession>A0ABV4P303</accession>
<dbReference type="InterPro" id="IPR012910">
    <property type="entry name" value="Plug_dom"/>
</dbReference>
<evidence type="ECO:0000256" key="4">
    <source>
        <dbReference type="ARBA" id="ARBA00022496"/>
    </source>
</evidence>
<evidence type="ECO:0000259" key="15">
    <source>
        <dbReference type="Pfam" id="PF00593"/>
    </source>
</evidence>
<evidence type="ECO:0000256" key="8">
    <source>
        <dbReference type="ARBA" id="ARBA00023077"/>
    </source>
</evidence>
<keyword evidence="18" id="KW-1185">Reference proteome</keyword>
<keyword evidence="10 11" id="KW-0998">Cell outer membrane</keyword>
<keyword evidence="9 11" id="KW-0472">Membrane</keyword>